<dbReference type="Proteomes" id="UP000243200">
    <property type="component" value="Chromosome 12"/>
</dbReference>
<sequence>MTHFYALTMLILLCTHIYWKINTCVKKINFAERESEHKRKDSDVQDDFDVDPISMAMELLSMNFYGKETEKLEELGTMGGSEGMEHIQEHPKEEHEDKYNRRESQKKIESEGFESHEGTSKEVQEEEAKETQQHEIEPKKDSSLLVYNTSYKSSVEIDKAILHDFVKSINKSNALLPIYSSYYIEEILGAGISGEESISKLHEEYPINQSKKINFKNLKFAFGTELESLRGVDEEHLNNALFFDDFFVCNLNDFLNETIVGKFSLAEVNSYYNEGSIKLIQCNADILKYLSSKFAQFNIENFLSKNMGIYLGRNDDSICRFWNSKIPLIQEHTMKDLTFLGNLKINKKSRNVTYGEQQELRQVIYNGSRNSSYMIKKLSVYEKRIEQIEYDLGLLLQIFPINMKYLRREVAIITCIHYTLSYSVELVKPLQSNVMNKDIIKNRDFYYVSSCLNELINNLEILEFNSELYNIFIEIYPSFDKHYPRLNSFQDITSVFSFLVVKLHFTVVIFNTVKLFSKLDMCTVDIAYYRENILAVYNKIITDAQTSLRDAQDLIKELT</sequence>
<keyword evidence="2" id="KW-0732">Signal</keyword>
<evidence type="ECO:0000313" key="3">
    <source>
        <dbReference type="EMBL" id="SBT78555.1"/>
    </source>
</evidence>
<dbReference type="VEuPathDB" id="PlasmoDB:POWCR01_120071900"/>
<reference evidence="3 4" key="1">
    <citation type="submission" date="2016-06" db="EMBL/GenBank/DDBJ databases">
        <authorList>
            <consortium name="Pathogen Informatics"/>
        </authorList>
    </citation>
    <scope>NUCLEOTIDE SEQUENCE [LARGE SCALE GENOMIC DNA]</scope>
    <source>
        <strain evidence="3">PowCR01</strain>
    </source>
</reference>
<evidence type="ECO:0008006" key="5">
    <source>
        <dbReference type="Google" id="ProtNLM"/>
    </source>
</evidence>
<feature type="signal peptide" evidence="2">
    <location>
        <begin position="1"/>
        <end position="19"/>
    </location>
</feature>
<accession>A0A1C3KWF5</accession>
<feature type="region of interest" description="Disordered" evidence="1">
    <location>
        <begin position="81"/>
        <end position="140"/>
    </location>
</feature>
<feature type="chain" id="PRO_5008678166" description="KELT protein" evidence="2">
    <location>
        <begin position="20"/>
        <end position="559"/>
    </location>
</feature>
<organism evidence="3 4">
    <name type="scientific">Plasmodium ovale</name>
    <name type="common">malaria parasite P. ovale</name>
    <dbReference type="NCBI Taxonomy" id="36330"/>
    <lineage>
        <taxon>Eukaryota</taxon>
        <taxon>Sar</taxon>
        <taxon>Alveolata</taxon>
        <taxon>Apicomplexa</taxon>
        <taxon>Aconoidasida</taxon>
        <taxon>Haemosporida</taxon>
        <taxon>Plasmodiidae</taxon>
        <taxon>Plasmodium</taxon>
        <taxon>Plasmodium (Plasmodium)</taxon>
    </lineage>
</organism>
<proteinExistence type="predicted"/>
<evidence type="ECO:0000256" key="2">
    <source>
        <dbReference type="SAM" id="SignalP"/>
    </source>
</evidence>
<name>A0A1C3KWF5_PLAOA</name>
<feature type="compositionally biased region" description="Basic and acidic residues" evidence="1">
    <location>
        <begin position="83"/>
        <end position="123"/>
    </location>
</feature>
<dbReference type="AlphaFoldDB" id="A0A1C3KWF5"/>
<evidence type="ECO:0000313" key="4">
    <source>
        <dbReference type="Proteomes" id="UP000243200"/>
    </source>
</evidence>
<gene>
    <name evidence="3" type="primary">PowCR01_120071900</name>
    <name evidence="3" type="ORF">POWCR01_120071900</name>
</gene>
<evidence type="ECO:0000256" key="1">
    <source>
        <dbReference type="SAM" id="MobiDB-lite"/>
    </source>
</evidence>
<feature type="compositionally biased region" description="Basic and acidic residues" evidence="1">
    <location>
        <begin position="129"/>
        <end position="140"/>
    </location>
</feature>
<protein>
    <recommendedName>
        <fullName evidence="5">KELT protein</fullName>
    </recommendedName>
</protein>
<dbReference type="EMBL" id="LT594516">
    <property type="protein sequence ID" value="SBT78555.1"/>
    <property type="molecule type" value="Genomic_DNA"/>
</dbReference>
<dbReference type="VEuPathDB" id="PlasmoDB:PocGH01_12078600"/>
<dbReference type="OrthoDB" id="376180at2759"/>